<geneLocation type="plasmid" evidence="1 2">
    <name>p380</name>
</geneLocation>
<sequence length="142" mass="15937">MKLRCNKQKRFAALTALGILLTGCGMDDLKNEMVTMVKELGPTTIYIASPVELLIDDNSTAMVYGYEKCPDNDSNWLWLVPPSNDVQDNNCIKLDESTSEVKVGLSTKDRTWNETWRVAHHGDAITLMRSNGFEIKRADQGI</sequence>
<dbReference type="RefSeq" id="WP_043011378.1">
    <property type="nucleotide sequence ID" value="NZ_CP009619.1"/>
</dbReference>
<dbReference type="Proteomes" id="UP000030081">
    <property type="component" value="Plasmid p380"/>
</dbReference>
<evidence type="ECO:0000313" key="1">
    <source>
        <dbReference type="EMBL" id="AIW22600.1"/>
    </source>
</evidence>
<gene>
    <name evidence="1" type="ORF">IX92_26420</name>
</gene>
<dbReference type="PROSITE" id="PS51257">
    <property type="entry name" value="PROKAR_LIPOPROTEIN"/>
    <property type="match status" value="1"/>
</dbReference>
<proteinExistence type="predicted"/>
<accession>A0AAN0SHV5</accession>
<dbReference type="AlphaFoldDB" id="A0AAN0SHV5"/>
<evidence type="ECO:0000313" key="2">
    <source>
        <dbReference type="Proteomes" id="UP000030081"/>
    </source>
</evidence>
<keyword evidence="2" id="KW-1185">Reference proteome</keyword>
<protein>
    <recommendedName>
        <fullName evidence="3">Lipoprotein</fullName>
    </recommendedName>
</protein>
<keyword evidence="1" id="KW-0614">Plasmid</keyword>
<organism evidence="1 2">
    <name type="scientific">Vibrio coralliilyticus</name>
    <dbReference type="NCBI Taxonomy" id="190893"/>
    <lineage>
        <taxon>Bacteria</taxon>
        <taxon>Pseudomonadati</taxon>
        <taxon>Pseudomonadota</taxon>
        <taxon>Gammaproteobacteria</taxon>
        <taxon>Vibrionales</taxon>
        <taxon>Vibrionaceae</taxon>
        <taxon>Vibrio</taxon>
    </lineage>
</organism>
<name>A0AAN0SHV5_9VIBR</name>
<evidence type="ECO:0008006" key="3">
    <source>
        <dbReference type="Google" id="ProtNLM"/>
    </source>
</evidence>
<dbReference type="EMBL" id="CP009619">
    <property type="protein sequence ID" value="AIW22600.1"/>
    <property type="molecule type" value="Genomic_DNA"/>
</dbReference>
<reference evidence="1 2" key="1">
    <citation type="submission" date="2014-10" db="EMBL/GenBank/DDBJ databases">
        <title>The Complete Genome Sequence for the Shellfish Pathogen Vibrio coralliilyticus RE98 Isolated from a Shellfish Hatchery.</title>
        <authorList>
            <person name="Richards G.P."/>
            <person name="Bono J.L."/>
            <person name="Watson M.A."/>
            <person name="Needleman D.S."/>
        </authorList>
    </citation>
    <scope>NUCLEOTIDE SEQUENCE [LARGE SCALE GENOMIC DNA]</scope>
    <source>
        <strain evidence="1 2">RE98</strain>
        <plasmid evidence="1 2">p380</plasmid>
    </source>
</reference>
<dbReference type="KEGG" id="vcy:IX92_26420"/>